<evidence type="ECO:0000313" key="2">
    <source>
        <dbReference type="Proteomes" id="UP000008842"/>
    </source>
</evidence>
<dbReference type="KEGG" id="pgn:PGN_1769"/>
<dbReference type="Proteomes" id="UP000008842">
    <property type="component" value="Chromosome"/>
</dbReference>
<dbReference type="EMBL" id="AP009380">
    <property type="protein sequence ID" value="BAG34288.1"/>
    <property type="molecule type" value="Genomic_DNA"/>
</dbReference>
<sequence length="58" mass="7041">MLFFFFRLFFVKLYLLDEVTKAMSFHYFYSLFSFLVCLYAEDEEKVYSSFLPAPTPQI</sequence>
<accession>B2RLP3</accession>
<evidence type="ECO:0000313" key="1">
    <source>
        <dbReference type="EMBL" id="BAG34288.1"/>
    </source>
</evidence>
<gene>
    <name evidence="1" type="ordered locus">PGN_1769</name>
</gene>
<protein>
    <submittedName>
        <fullName evidence="1">Uncharacterized protein</fullName>
    </submittedName>
</protein>
<organism evidence="1 2">
    <name type="scientific">Porphyromonas gingivalis (strain ATCC 33277 / DSM 20709 / CIP 103683 / JCM 12257 / NCTC 11834 / 2561)</name>
    <dbReference type="NCBI Taxonomy" id="431947"/>
    <lineage>
        <taxon>Bacteria</taxon>
        <taxon>Pseudomonadati</taxon>
        <taxon>Bacteroidota</taxon>
        <taxon>Bacteroidia</taxon>
        <taxon>Bacteroidales</taxon>
        <taxon>Porphyromonadaceae</taxon>
        <taxon>Porphyromonas</taxon>
    </lineage>
</organism>
<dbReference type="AlphaFoldDB" id="B2RLP3"/>
<proteinExistence type="predicted"/>
<reference evidence="1 2" key="1">
    <citation type="journal article" date="2008" name="DNA Res.">
        <title>Determination of the genome sequence of Porphyromonas gingivalis strain ATCC 33277 and genomic comparison with strain W83 revealed extensive genome rearrangements in P. gingivalis.</title>
        <authorList>
            <person name="Naito M."/>
            <person name="Hirakawa H."/>
            <person name="Yamashita A."/>
            <person name="Ohara N."/>
            <person name="Shoji M."/>
            <person name="Yukitake H."/>
            <person name="Nakayama K."/>
            <person name="Toh H."/>
            <person name="Yoshimura F."/>
            <person name="Kuhara S."/>
            <person name="Hattori M."/>
            <person name="Hayashi T."/>
            <person name="Nakayama K."/>
        </authorList>
    </citation>
    <scope>NUCLEOTIDE SEQUENCE [LARGE SCALE GENOMIC DNA]</scope>
    <source>
        <strain evidence="2">ATCC 33277 / DSM 20709 / CIP 103683 / JCM 12257 / NCTC 11834 / 2561</strain>
    </source>
</reference>
<dbReference type="HOGENOM" id="CLU_211011_0_0_10"/>
<name>B2RLP3_PORG3</name>